<sequence>MTVEELKKNLNELYSDTSVSQVTTRDRLIELRDEIEVMIDTLNEDMPDIDC</sequence>
<protein>
    <submittedName>
        <fullName evidence="1">Uncharacterized protein</fullName>
    </submittedName>
</protein>
<name>A0A0F9T6E9_9ZZZZ</name>
<dbReference type="EMBL" id="LAZR01000290">
    <property type="protein sequence ID" value="KKN76780.1"/>
    <property type="molecule type" value="Genomic_DNA"/>
</dbReference>
<accession>A0A0F9T6E9</accession>
<evidence type="ECO:0000313" key="1">
    <source>
        <dbReference type="EMBL" id="KKN76780.1"/>
    </source>
</evidence>
<organism evidence="1">
    <name type="scientific">marine sediment metagenome</name>
    <dbReference type="NCBI Taxonomy" id="412755"/>
    <lineage>
        <taxon>unclassified sequences</taxon>
        <taxon>metagenomes</taxon>
        <taxon>ecological metagenomes</taxon>
    </lineage>
</organism>
<reference evidence="1" key="1">
    <citation type="journal article" date="2015" name="Nature">
        <title>Complex archaea that bridge the gap between prokaryotes and eukaryotes.</title>
        <authorList>
            <person name="Spang A."/>
            <person name="Saw J.H."/>
            <person name="Jorgensen S.L."/>
            <person name="Zaremba-Niedzwiedzka K."/>
            <person name="Martijn J."/>
            <person name="Lind A.E."/>
            <person name="van Eijk R."/>
            <person name="Schleper C."/>
            <person name="Guy L."/>
            <person name="Ettema T.J."/>
        </authorList>
    </citation>
    <scope>NUCLEOTIDE SEQUENCE</scope>
</reference>
<proteinExistence type="predicted"/>
<comment type="caution">
    <text evidence="1">The sequence shown here is derived from an EMBL/GenBank/DDBJ whole genome shotgun (WGS) entry which is preliminary data.</text>
</comment>
<dbReference type="AlphaFoldDB" id="A0A0F9T6E9"/>
<gene>
    <name evidence="1" type="ORF">LCGC14_0367510</name>
</gene>